<dbReference type="InterPro" id="IPR004879">
    <property type="entry name" value="Ssp411-like_TRX"/>
</dbReference>
<reference evidence="2" key="1">
    <citation type="submission" date="2020-10" db="EMBL/GenBank/DDBJ databases">
        <title>Taxonomic study of unclassified bacteria belonging to the class Ktedonobacteria.</title>
        <authorList>
            <person name="Yabe S."/>
            <person name="Wang C.M."/>
            <person name="Zheng Y."/>
            <person name="Sakai Y."/>
            <person name="Cavaletti L."/>
            <person name="Monciardini P."/>
            <person name="Donadio S."/>
        </authorList>
    </citation>
    <scope>NUCLEOTIDE SEQUENCE</scope>
    <source>
        <strain evidence="2">ID150040</strain>
    </source>
</reference>
<dbReference type="SUPFAM" id="SSF48208">
    <property type="entry name" value="Six-hairpin glycosidases"/>
    <property type="match status" value="1"/>
</dbReference>
<dbReference type="EMBL" id="BNJK01000001">
    <property type="protein sequence ID" value="GHO91291.1"/>
    <property type="molecule type" value="Genomic_DNA"/>
</dbReference>
<dbReference type="InterPro" id="IPR024705">
    <property type="entry name" value="Ssp411"/>
</dbReference>
<dbReference type="PANTHER" id="PTHR42899">
    <property type="entry name" value="SPERMATOGENESIS-ASSOCIATED PROTEIN 20"/>
    <property type="match status" value="1"/>
</dbReference>
<dbReference type="InterPro" id="IPR008928">
    <property type="entry name" value="6-hairpin_glycosidase_sf"/>
</dbReference>
<protein>
    <submittedName>
        <fullName evidence="2">Thioredoxin domain-containing protein</fullName>
    </submittedName>
</protein>
<dbReference type="Gene3D" id="1.50.10.10">
    <property type="match status" value="1"/>
</dbReference>
<proteinExistence type="predicted"/>
<dbReference type="InterPro" id="IPR012341">
    <property type="entry name" value="6hp_glycosidase-like_sf"/>
</dbReference>
<dbReference type="InterPro" id="IPR036249">
    <property type="entry name" value="Thioredoxin-like_sf"/>
</dbReference>
<dbReference type="Gene3D" id="3.40.30.10">
    <property type="entry name" value="Glutaredoxin"/>
    <property type="match status" value="1"/>
</dbReference>
<feature type="domain" description="Spermatogenesis-associated protein 20-like TRX" evidence="1">
    <location>
        <begin position="28"/>
        <end position="154"/>
    </location>
</feature>
<dbReference type="Pfam" id="PF03190">
    <property type="entry name" value="Thioredox_DsbH"/>
    <property type="match status" value="1"/>
</dbReference>
<gene>
    <name evidence="2" type="ORF">KSF_013390</name>
</gene>
<name>A0A8J3IJG1_9CHLR</name>
<comment type="caution">
    <text evidence="2">The sequence shown here is derived from an EMBL/GenBank/DDBJ whole genome shotgun (WGS) entry which is preliminary data.</text>
</comment>
<organism evidence="2 3">
    <name type="scientific">Reticulibacter mediterranei</name>
    <dbReference type="NCBI Taxonomy" id="2778369"/>
    <lineage>
        <taxon>Bacteria</taxon>
        <taxon>Bacillati</taxon>
        <taxon>Chloroflexota</taxon>
        <taxon>Ktedonobacteria</taxon>
        <taxon>Ktedonobacterales</taxon>
        <taxon>Reticulibacteraceae</taxon>
        <taxon>Reticulibacter</taxon>
    </lineage>
</organism>
<dbReference type="Proteomes" id="UP000597444">
    <property type="component" value="Unassembled WGS sequence"/>
</dbReference>
<dbReference type="AlphaFoldDB" id="A0A8J3IJG1"/>
<dbReference type="PIRSF" id="PIRSF006402">
    <property type="entry name" value="UCP006402_thioredoxin"/>
    <property type="match status" value="1"/>
</dbReference>
<evidence type="ECO:0000313" key="3">
    <source>
        <dbReference type="Proteomes" id="UP000597444"/>
    </source>
</evidence>
<evidence type="ECO:0000313" key="2">
    <source>
        <dbReference type="EMBL" id="GHO91291.1"/>
    </source>
</evidence>
<sequence>MSGNVVAGRTQSSASISEIFRFSPRLNQAHKIQWRSWGFDAFQEALRLDKPIFLLITSSWCQWCHIMDETTLSEPSVIAIINHDYIPIRVDSDIRPDVNQRYNQNGWPSVVLLSSEGEILWGGVYVPPKQMLYYLGHVRRYYGEHRQEIAEQVRFLQDQRFTRKLSQTLPSTGLRSLLAEERTALADLPVEAGRVLQDLYDPDFGGFTIHPHLKFPHPEALELLVLLSRRQQPEMLDLVCYSLEQMRDGGLWDQEEGGFFRYSASGDWSIPHTEKMLEENAALLRLVLLVVQATGDPQWQQLSKRLILYINSKLWQPQVGIFSGSQSADEEYYEPGLYSRASRTAPLVDTTVYTAWNARMISSYFLAARVLNYPSLDAMACRALDYLCEHMVHREGSMYHYSLHGYADLPGQLADQVWMTRALLDAYELHGRKYYLETAIALMHFACQELLDRQSGLFYDYSEDALAVGRLALREQPLTENAIAAECLLRMAVYSKRQNLHDTALLVLSGCLEKYRRTGIQGAIYACVVAQAIENSWL</sequence>
<evidence type="ECO:0000259" key="1">
    <source>
        <dbReference type="Pfam" id="PF03190"/>
    </source>
</evidence>
<dbReference type="PANTHER" id="PTHR42899:SF1">
    <property type="entry name" value="SPERMATOGENESIS-ASSOCIATED PROTEIN 20"/>
    <property type="match status" value="1"/>
</dbReference>
<dbReference type="SUPFAM" id="SSF52833">
    <property type="entry name" value="Thioredoxin-like"/>
    <property type="match status" value="1"/>
</dbReference>
<dbReference type="GO" id="GO:0005975">
    <property type="term" value="P:carbohydrate metabolic process"/>
    <property type="evidence" value="ECO:0007669"/>
    <property type="project" value="InterPro"/>
</dbReference>
<keyword evidence="3" id="KW-1185">Reference proteome</keyword>
<accession>A0A8J3IJG1</accession>
<dbReference type="RefSeq" id="WP_220202192.1">
    <property type="nucleotide sequence ID" value="NZ_BNJK01000001.1"/>
</dbReference>